<keyword evidence="1" id="KW-0472">Membrane</keyword>
<keyword evidence="3" id="KW-1185">Reference proteome</keyword>
<evidence type="ECO:0000313" key="2">
    <source>
        <dbReference type="EMBL" id="OUC96043.1"/>
    </source>
</evidence>
<dbReference type="AlphaFoldDB" id="A0A243RM69"/>
<evidence type="ECO:0000313" key="3">
    <source>
        <dbReference type="Proteomes" id="UP000194761"/>
    </source>
</evidence>
<feature type="transmembrane region" description="Helical" evidence="1">
    <location>
        <begin position="7"/>
        <end position="28"/>
    </location>
</feature>
<dbReference type="EMBL" id="NGFP01000066">
    <property type="protein sequence ID" value="OUC96043.1"/>
    <property type="molecule type" value="Genomic_DNA"/>
</dbReference>
<evidence type="ECO:0000256" key="1">
    <source>
        <dbReference type="SAM" id="Phobius"/>
    </source>
</evidence>
<reference evidence="2 3" key="1">
    <citation type="submission" date="2017-05" db="EMBL/GenBank/DDBJ databases">
        <title>Biotechnological potential of actinobacteria isolated from South African environments.</title>
        <authorList>
            <person name="Le Roes-Hill M."/>
            <person name="Prins A."/>
            <person name="Durrell K.A."/>
        </authorList>
    </citation>
    <scope>NUCLEOTIDE SEQUENCE [LARGE SCALE GENOMIC DNA]</scope>
    <source>
        <strain evidence="2">M26</strain>
    </source>
</reference>
<sequence>MGRLREAATGFAFTMILGLIGFGVVFGISALFDLPWLVNVLGGRPIELIGSLFLLVLLGLVAFVVWLVRKIRERQRHPAE</sequence>
<dbReference type="RefSeq" id="WP_086573061.1">
    <property type="nucleotide sequence ID" value="NZ_NGFP01000066.1"/>
</dbReference>
<dbReference type="Proteomes" id="UP000194761">
    <property type="component" value="Unassembled WGS sequence"/>
</dbReference>
<accession>A0A243RM69</accession>
<gene>
    <name evidence="2" type="ORF">CA984_16320</name>
</gene>
<comment type="caution">
    <text evidence="2">The sequence shown here is derived from an EMBL/GenBank/DDBJ whole genome shotgun (WGS) entry which is preliminary data.</text>
</comment>
<organism evidence="2 3">
    <name type="scientific">Streptosporangium minutum</name>
    <dbReference type="NCBI Taxonomy" id="569862"/>
    <lineage>
        <taxon>Bacteria</taxon>
        <taxon>Bacillati</taxon>
        <taxon>Actinomycetota</taxon>
        <taxon>Actinomycetes</taxon>
        <taxon>Streptosporangiales</taxon>
        <taxon>Streptosporangiaceae</taxon>
        <taxon>Streptosporangium</taxon>
    </lineage>
</organism>
<protein>
    <submittedName>
        <fullName evidence="2">Uncharacterized protein</fullName>
    </submittedName>
</protein>
<keyword evidence="1" id="KW-1133">Transmembrane helix</keyword>
<feature type="transmembrane region" description="Helical" evidence="1">
    <location>
        <begin position="48"/>
        <end position="68"/>
    </location>
</feature>
<name>A0A243RM69_9ACTN</name>
<keyword evidence="1" id="KW-0812">Transmembrane</keyword>
<proteinExistence type="predicted"/>